<reference evidence="11 12" key="1">
    <citation type="submission" date="2018-07" db="EMBL/GenBank/DDBJ databases">
        <title>Campylobacter zealandensis sp. nov., isolated from birds and water in New Zealand.</title>
        <authorList>
            <person name="Wilkinson D.A."/>
            <person name="Biggs P.J."/>
            <person name="French N.P."/>
            <person name="Midwinter A.C."/>
        </authorList>
    </citation>
    <scope>NUCLEOTIDE SEQUENCE [LARGE SCALE GENOMIC DNA]</scope>
    <source>
        <strain evidence="11 12">B423b</strain>
    </source>
</reference>
<dbReference type="Gene3D" id="1.20.1560.10">
    <property type="entry name" value="ABC transporter type 1, transmembrane domain"/>
    <property type="match status" value="1"/>
</dbReference>
<dbReference type="RefSeq" id="WP_131163292.1">
    <property type="nucleotide sequence ID" value="NZ_CP076657.1"/>
</dbReference>
<proteinExistence type="predicted"/>
<comment type="caution">
    <text evidence="11">The sequence shown here is derived from an EMBL/GenBank/DDBJ whole genome shotgun (WGS) entry which is preliminary data.</text>
</comment>
<evidence type="ECO:0000259" key="10">
    <source>
        <dbReference type="PROSITE" id="PS50929"/>
    </source>
</evidence>
<evidence type="ECO:0000313" key="11">
    <source>
        <dbReference type="EMBL" id="TBR82306.1"/>
    </source>
</evidence>
<dbReference type="GO" id="GO:0016887">
    <property type="term" value="F:ATP hydrolysis activity"/>
    <property type="evidence" value="ECO:0007669"/>
    <property type="project" value="InterPro"/>
</dbReference>
<keyword evidence="3 8" id="KW-0812">Transmembrane</keyword>
<evidence type="ECO:0000256" key="3">
    <source>
        <dbReference type="ARBA" id="ARBA00022692"/>
    </source>
</evidence>
<evidence type="ECO:0000256" key="8">
    <source>
        <dbReference type="SAM" id="Phobius"/>
    </source>
</evidence>
<dbReference type="SMART" id="SM00382">
    <property type="entry name" value="AAA"/>
    <property type="match status" value="1"/>
</dbReference>
<dbReference type="GO" id="GO:0005524">
    <property type="term" value="F:ATP binding"/>
    <property type="evidence" value="ECO:0007669"/>
    <property type="project" value="UniProtKB-KW"/>
</dbReference>
<feature type="transmembrane region" description="Helical" evidence="8">
    <location>
        <begin position="48"/>
        <end position="71"/>
    </location>
</feature>
<feature type="transmembrane region" description="Helical" evidence="8">
    <location>
        <begin position="12"/>
        <end position="36"/>
    </location>
</feature>
<accession>A0A4Q9JWJ7</accession>
<dbReference type="PROSITE" id="PS50893">
    <property type="entry name" value="ABC_TRANSPORTER_2"/>
    <property type="match status" value="1"/>
</dbReference>
<feature type="transmembrane region" description="Helical" evidence="8">
    <location>
        <begin position="236"/>
        <end position="254"/>
    </location>
</feature>
<name>A0A4Q9JWJ7_9BACT</name>
<feature type="transmembrane region" description="Helical" evidence="8">
    <location>
        <begin position="266"/>
        <end position="289"/>
    </location>
</feature>
<dbReference type="InterPro" id="IPR003439">
    <property type="entry name" value="ABC_transporter-like_ATP-bd"/>
</dbReference>
<dbReference type="InterPro" id="IPR015856">
    <property type="entry name" value="ABC_transpr_CbiO/EcfA_su"/>
</dbReference>
<dbReference type="OrthoDB" id="9760776at2"/>
<evidence type="ECO:0000256" key="4">
    <source>
        <dbReference type="ARBA" id="ARBA00022741"/>
    </source>
</evidence>
<dbReference type="PANTHER" id="PTHR43553:SF11">
    <property type="entry name" value="ABC TRANSPORTER ATP-BINDING_PERMEASE PROTEIN YOJI"/>
    <property type="match status" value="1"/>
</dbReference>
<dbReference type="Proteomes" id="UP000292583">
    <property type="component" value="Unassembled WGS sequence"/>
</dbReference>
<evidence type="ECO:0000256" key="5">
    <source>
        <dbReference type="ARBA" id="ARBA00022840"/>
    </source>
</evidence>
<dbReference type="InterPro" id="IPR036640">
    <property type="entry name" value="ABC1_TM_sf"/>
</dbReference>
<dbReference type="GO" id="GO:0140359">
    <property type="term" value="F:ABC-type transporter activity"/>
    <property type="evidence" value="ECO:0007669"/>
    <property type="project" value="InterPro"/>
</dbReference>
<sequence length="543" mass="63809">MKTFLFLFQKYKFYFFLLFMLNIFSSIMGIFVLTYINSYVLKFYNDYFVLFIFFLLVLIFLLSSIIAQFFLTRFGHHFVFRLQKFFLKRILDTENLKILELGKAKILASLNNDIKNISFGIMRLPEMLQGFLFAFCASVYIFSLNSLIFLIVFLWLLTAFLISHFIVKYVYYYLDLVRGNEDILQKDYQVAIEGHKELNLSIKRTKLFYEKEFKTHANSKCINAIKADTLHNLANNLLNAMILALAGLIIYLSLSFSWMQLNEATMVVFIILFIRTPLISAIGALPMVLNAKLSFDKINRLNLAFYEEDFKETKEDFSSWKNIELKNISFNYPNSSFALKNINFTINRGELIFCIGKNGSGKSTLSLILSGILKTYQGEMRIDNILLNEENIHIYRKEIGVVFSEFFLFDKVVCEDKEKENLSYWLEILNLSHKVKIQDFNLSTTALSQGQKKRLALFLTLMEGKKFLILDEFGADQDPVYRNFFYTKLLPLLQKQNYTIFAITHDDKYFYLADRVILMKEGILKELNQEERKELDKNIFEQI</sequence>
<dbReference type="InterPro" id="IPR050095">
    <property type="entry name" value="ECF_ABC_transporter_ATP-bd"/>
</dbReference>
<feature type="transmembrane region" description="Helical" evidence="8">
    <location>
        <begin position="124"/>
        <end position="142"/>
    </location>
</feature>
<dbReference type="SUPFAM" id="SSF52540">
    <property type="entry name" value="P-loop containing nucleoside triphosphate hydrolases"/>
    <property type="match status" value="1"/>
</dbReference>
<keyword evidence="6 8" id="KW-1133">Transmembrane helix</keyword>
<evidence type="ECO:0000259" key="9">
    <source>
        <dbReference type="PROSITE" id="PS50893"/>
    </source>
</evidence>
<keyword evidence="4" id="KW-0547">Nucleotide-binding</keyword>
<evidence type="ECO:0000256" key="7">
    <source>
        <dbReference type="ARBA" id="ARBA00023136"/>
    </source>
</evidence>
<dbReference type="SUPFAM" id="SSF90123">
    <property type="entry name" value="ABC transporter transmembrane region"/>
    <property type="match status" value="1"/>
</dbReference>
<feature type="domain" description="ABC transmembrane type-1" evidence="10">
    <location>
        <begin position="15"/>
        <end position="290"/>
    </location>
</feature>
<feature type="domain" description="ABC transporter" evidence="9">
    <location>
        <begin position="323"/>
        <end position="543"/>
    </location>
</feature>
<dbReference type="CDD" id="cd03225">
    <property type="entry name" value="ABC_cobalt_CbiO_domain1"/>
    <property type="match status" value="1"/>
</dbReference>
<keyword evidence="2" id="KW-0813">Transport</keyword>
<gene>
    <name evidence="11" type="ORF">DU473_00255</name>
</gene>
<dbReference type="InterPro" id="IPR027417">
    <property type="entry name" value="P-loop_NTPase"/>
</dbReference>
<evidence type="ECO:0000256" key="6">
    <source>
        <dbReference type="ARBA" id="ARBA00022989"/>
    </source>
</evidence>
<keyword evidence="12" id="KW-1185">Reference proteome</keyword>
<dbReference type="PROSITE" id="PS50929">
    <property type="entry name" value="ABC_TM1F"/>
    <property type="match status" value="1"/>
</dbReference>
<evidence type="ECO:0000313" key="12">
    <source>
        <dbReference type="Proteomes" id="UP000292583"/>
    </source>
</evidence>
<dbReference type="InterPro" id="IPR011527">
    <property type="entry name" value="ABC1_TM_dom"/>
</dbReference>
<keyword evidence="7 8" id="KW-0472">Membrane</keyword>
<dbReference type="AlphaFoldDB" id="A0A4Q9JWJ7"/>
<dbReference type="PANTHER" id="PTHR43553">
    <property type="entry name" value="HEAVY METAL TRANSPORTER"/>
    <property type="match status" value="1"/>
</dbReference>
<comment type="subcellular location">
    <subcellularLocation>
        <location evidence="1">Cell membrane</location>
        <topology evidence="1">Multi-pass membrane protein</topology>
    </subcellularLocation>
</comment>
<dbReference type="InterPro" id="IPR003593">
    <property type="entry name" value="AAA+_ATPase"/>
</dbReference>
<dbReference type="Pfam" id="PF00005">
    <property type="entry name" value="ABC_tran"/>
    <property type="match status" value="1"/>
</dbReference>
<dbReference type="GO" id="GO:0043190">
    <property type="term" value="C:ATP-binding cassette (ABC) transporter complex"/>
    <property type="evidence" value="ECO:0007669"/>
    <property type="project" value="TreeGrafter"/>
</dbReference>
<dbReference type="Gene3D" id="3.40.50.300">
    <property type="entry name" value="P-loop containing nucleotide triphosphate hydrolases"/>
    <property type="match status" value="1"/>
</dbReference>
<evidence type="ECO:0000256" key="2">
    <source>
        <dbReference type="ARBA" id="ARBA00022448"/>
    </source>
</evidence>
<protein>
    <submittedName>
        <fullName evidence="11">ATP-binding cassette domain-containing protein</fullName>
    </submittedName>
</protein>
<dbReference type="EMBL" id="QPGR01000001">
    <property type="protein sequence ID" value="TBR82306.1"/>
    <property type="molecule type" value="Genomic_DNA"/>
</dbReference>
<keyword evidence="5 11" id="KW-0067">ATP-binding</keyword>
<evidence type="ECO:0000256" key="1">
    <source>
        <dbReference type="ARBA" id="ARBA00004651"/>
    </source>
</evidence>
<organism evidence="11 12">
    <name type="scientific">Campylobacter novaezeelandiae</name>
    <dbReference type="NCBI Taxonomy" id="2267891"/>
    <lineage>
        <taxon>Bacteria</taxon>
        <taxon>Pseudomonadati</taxon>
        <taxon>Campylobacterota</taxon>
        <taxon>Epsilonproteobacteria</taxon>
        <taxon>Campylobacterales</taxon>
        <taxon>Campylobacteraceae</taxon>
        <taxon>Campylobacter</taxon>
    </lineage>
</organism>